<dbReference type="AlphaFoldDB" id="A0A319DXA7"/>
<dbReference type="InterPro" id="IPR052895">
    <property type="entry name" value="HetReg/Transcr_Mod"/>
</dbReference>
<sequence>MAPYAYATLPGGPFTRMIRLLPNRERDASIECGLFDYDLSDSDRGNHLYEALSYTWGSPDRTHSINIGGSSLPVTENLHTALSYLRDHQLERTLWVDAICINQEDEGEKEKQIPLMRSIYAQADRVIVWLGKSDSDGGNALEIIRRHAESKRPMRSNSSHYFQRVDYSTCTELLKHDWFRRIWVLQEVGVARCVTIQCGLTQINGYAFCEGLSRLKKKSLPQHILPVIPLIKNSIFRPRHTPNLPGTLSIGELIDMYRSHLATVLHDKVYALLGLCADNLNTPCLRPDYDLPLDEVVKQVTAYIFGGQCTVKTVPNTHIAVIQGKGWILGRIDSVKKDRDGFDQQNIGISFCNISLAQKFEESWGTKWLLQTPAVSLQPGDIVCLLQGASQPSIVRLCKSQITVITSTVIPERASEGREKESPQKVREKIRSHIESCETHAIDLIFTWAMLTANGEDIDGPMKIPVNERLLRQQMTFTTL</sequence>
<evidence type="ECO:0000313" key="3">
    <source>
        <dbReference type="Proteomes" id="UP000248423"/>
    </source>
</evidence>
<accession>A0A319DXA7</accession>
<dbReference type="OrthoDB" id="3477286at2759"/>
<dbReference type="InterPro" id="IPR010730">
    <property type="entry name" value="HET"/>
</dbReference>
<dbReference type="STRING" id="1448318.A0A319DXA7"/>
<dbReference type="Proteomes" id="UP000248423">
    <property type="component" value="Unassembled WGS sequence"/>
</dbReference>
<keyword evidence="3" id="KW-1185">Reference proteome</keyword>
<evidence type="ECO:0000259" key="1">
    <source>
        <dbReference type="Pfam" id="PF06985"/>
    </source>
</evidence>
<name>A0A319DXA7_ASPSB</name>
<dbReference type="EMBL" id="KZ826406">
    <property type="protein sequence ID" value="PYI01840.1"/>
    <property type="molecule type" value="Genomic_DNA"/>
</dbReference>
<gene>
    <name evidence="2" type="ORF">BO78DRAFT_411156</name>
</gene>
<dbReference type="VEuPathDB" id="FungiDB:BO78DRAFT_411156"/>
<organism evidence="2 3">
    <name type="scientific">Aspergillus sclerotiicarbonarius (strain CBS 121057 / IBT 28362)</name>
    <dbReference type="NCBI Taxonomy" id="1448318"/>
    <lineage>
        <taxon>Eukaryota</taxon>
        <taxon>Fungi</taxon>
        <taxon>Dikarya</taxon>
        <taxon>Ascomycota</taxon>
        <taxon>Pezizomycotina</taxon>
        <taxon>Eurotiomycetes</taxon>
        <taxon>Eurotiomycetidae</taxon>
        <taxon>Eurotiales</taxon>
        <taxon>Aspergillaceae</taxon>
        <taxon>Aspergillus</taxon>
        <taxon>Aspergillus subgen. Circumdati</taxon>
    </lineage>
</organism>
<dbReference type="Pfam" id="PF06985">
    <property type="entry name" value="HET"/>
    <property type="match status" value="1"/>
</dbReference>
<proteinExistence type="predicted"/>
<protein>
    <submittedName>
        <fullName evidence="2">HET-domain-containing protein</fullName>
    </submittedName>
</protein>
<dbReference type="PANTHER" id="PTHR24148">
    <property type="entry name" value="ANKYRIN REPEAT DOMAIN-CONTAINING PROTEIN 39 HOMOLOG-RELATED"/>
    <property type="match status" value="1"/>
</dbReference>
<reference evidence="2 3" key="1">
    <citation type="submission" date="2018-02" db="EMBL/GenBank/DDBJ databases">
        <title>The genomes of Aspergillus section Nigri reveals drivers in fungal speciation.</title>
        <authorList>
            <consortium name="DOE Joint Genome Institute"/>
            <person name="Vesth T.C."/>
            <person name="Nybo J."/>
            <person name="Theobald S."/>
            <person name="Brandl J."/>
            <person name="Frisvad J.C."/>
            <person name="Nielsen K.F."/>
            <person name="Lyhne E.K."/>
            <person name="Kogle M.E."/>
            <person name="Kuo A."/>
            <person name="Riley R."/>
            <person name="Clum A."/>
            <person name="Nolan M."/>
            <person name="Lipzen A."/>
            <person name="Salamov A."/>
            <person name="Henrissat B."/>
            <person name="Wiebenga A."/>
            <person name="De vries R.P."/>
            <person name="Grigoriev I.V."/>
            <person name="Mortensen U.H."/>
            <person name="Andersen M.R."/>
            <person name="Baker S.E."/>
        </authorList>
    </citation>
    <scope>NUCLEOTIDE SEQUENCE [LARGE SCALE GENOMIC DNA]</scope>
    <source>
        <strain evidence="2 3">CBS 121057</strain>
    </source>
</reference>
<feature type="domain" description="Heterokaryon incompatibility" evidence="1">
    <location>
        <begin position="49"/>
        <end position="187"/>
    </location>
</feature>
<evidence type="ECO:0000313" key="2">
    <source>
        <dbReference type="EMBL" id="PYI01840.1"/>
    </source>
</evidence>
<dbReference type="PANTHER" id="PTHR24148:SF78">
    <property type="entry name" value="HETEROKARYON INCOMPATIBILITY DOMAIN-CONTAINING PROTEIN"/>
    <property type="match status" value="1"/>
</dbReference>